<evidence type="ECO:0000259" key="6">
    <source>
        <dbReference type="PROSITE" id="PS51747"/>
    </source>
</evidence>
<keyword evidence="5" id="KW-0862">Zinc</keyword>
<dbReference type="GO" id="GO:0005634">
    <property type="term" value="C:nucleus"/>
    <property type="evidence" value="ECO:0007669"/>
    <property type="project" value="TreeGrafter"/>
</dbReference>
<dbReference type="InterPro" id="IPR002125">
    <property type="entry name" value="CMP_dCMP_dom"/>
</dbReference>
<dbReference type="Proteomes" id="UP000520962">
    <property type="component" value="Unassembled WGS sequence"/>
</dbReference>
<comment type="cofactor">
    <cofactor evidence="1">
        <name>Zn(2+)</name>
        <dbReference type="ChEBI" id="CHEBI:29105"/>
    </cofactor>
</comment>
<evidence type="ECO:0000256" key="3">
    <source>
        <dbReference type="ARBA" id="ARBA00022723"/>
    </source>
</evidence>
<gene>
    <name evidence="7" type="primary">Apobec1_2</name>
    <name evidence="7" type="ORF">PIPCHL_R15388</name>
</gene>
<protein>
    <submittedName>
        <fullName evidence="7">ABEC1 enzyme</fullName>
    </submittedName>
</protein>
<dbReference type="PANTHER" id="PTHR13857:SF26">
    <property type="entry name" value="C-U-EDITING ENZYME APOBEC-1"/>
    <property type="match status" value="1"/>
</dbReference>
<feature type="non-terminal residue" evidence="7">
    <location>
        <position position="189"/>
    </location>
</feature>
<dbReference type="InterPro" id="IPR016192">
    <property type="entry name" value="APOBEC/CMP_deaminase_Zn-bd"/>
</dbReference>
<dbReference type="GO" id="GO:0003723">
    <property type="term" value="F:RNA binding"/>
    <property type="evidence" value="ECO:0007669"/>
    <property type="project" value="TreeGrafter"/>
</dbReference>
<feature type="domain" description="CMP/dCMP-type deaminase" evidence="6">
    <location>
        <begin position="21"/>
        <end position="133"/>
    </location>
</feature>
<feature type="non-terminal residue" evidence="7">
    <location>
        <position position="1"/>
    </location>
</feature>
<comment type="similarity">
    <text evidence="2">Belongs to the cytidine and deoxycytidylate deaminase family.</text>
</comment>
<dbReference type="GO" id="GO:0005737">
    <property type="term" value="C:cytoplasm"/>
    <property type="evidence" value="ECO:0007669"/>
    <property type="project" value="TreeGrafter"/>
</dbReference>
<reference evidence="7 8" key="1">
    <citation type="submission" date="2019-09" db="EMBL/GenBank/DDBJ databases">
        <title>Bird 10,000 Genomes (B10K) Project - Family phase.</title>
        <authorList>
            <person name="Zhang G."/>
        </authorList>
    </citation>
    <scope>NUCLEOTIDE SEQUENCE [LARGE SCALE GENOMIC DNA]</scope>
    <source>
        <strain evidence="7">B10K-DU-007-02</strain>
        <tissue evidence="7">Mixed tissue sample</tissue>
    </source>
</reference>
<dbReference type="GO" id="GO:0016554">
    <property type="term" value="P:cytidine to uridine editing"/>
    <property type="evidence" value="ECO:0007669"/>
    <property type="project" value="TreeGrafter"/>
</dbReference>
<keyword evidence="4" id="KW-0378">Hydrolase</keyword>
<dbReference type="PROSITE" id="PS51747">
    <property type="entry name" value="CYT_DCMP_DEAMINASES_2"/>
    <property type="match status" value="1"/>
</dbReference>
<dbReference type="GO" id="GO:0008270">
    <property type="term" value="F:zinc ion binding"/>
    <property type="evidence" value="ECO:0007669"/>
    <property type="project" value="InterPro"/>
</dbReference>
<dbReference type="GO" id="GO:0004126">
    <property type="term" value="F:cytidine deaminase activity"/>
    <property type="evidence" value="ECO:0007669"/>
    <property type="project" value="TreeGrafter"/>
</dbReference>
<organism evidence="7 8">
    <name type="scientific">Piprites chloris</name>
    <name type="common">Wing-barred manakin</name>
    <dbReference type="NCBI Taxonomy" id="114369"/>
    <lineage>
        <taxon>Eukaryota</taxon>
        <taxon>Metazoa</taxon>
        <taxon>Chordata</taxon>
        <taxon>Craniata</taxon>
        <taxon>Vertebrata</taxon>
        <taxon>Euteleostomi</taxon>
        <taxon>Archelosauria</taxon>
        <taxon>Archosauria</taxon>
        <taxon>Dinosauria</taxon>
        <taxon>Saurischia</taxon>
        <taxon>Theropoda</taxon>
        <taxon>Coelurosauria</taxon>
        <taxon>Aves</taxon>
        <taxon>Neognathae</taxon>
        <taxon>Neoaves</taxon>
        <taxon>Telluraves</taxon>
        <taxon>Australaves</taxon>
        <taxon>Passeriformes</taxon>
        <taxon>Pipridae</taxon>
        <taxon>Piprites</taxon>
    </lineage>
</organism>
<keyword evidence="8" id="KW-1185">Reference proteome</keyword>
<dbReference type="InterPro" id="IPR050610">
    <property type="entry name" value="APOBEC_Cyt_Deaminase"/>
</dbReference>
<dbReference type="EMBL" id="VXAH01000493">
    <property type="protein sequence ID" value="NXK41938.1"/>
    <property type="molecule type" value="Genomic_DNA"/>
</dbReference>
<dbReference type="InterPro" id="IPR016193">
    <property type="entry name" value="Cytidine_deaminase-like"/>
</dbReference>
<comment type="caution">
    <text evidence="7">The sequence shown here is derived from an EMBL/GenBank/DDBJ whole genome shotgun (WGS) entry which is preliminary data.</text>
</comment>
<evidence type="ECO:0000256" key="1">
    <source>
        <dbReference type="ARBA" id="ARBA00001947"/>
    </source>
</evidence>
<accession>A0A7L0JC12</accession>
<keyword evidence="3" id="KW-0479">Metal-binding</keyword>
<evidence type="ECO:0000313" key="7">
    <source>
        <dbReference type="EMBL" id="NXK41938.1"/>
    </source>
</evidence>
<evidence type="ECO:0000313" key="8">
    <source>
        <dbReference type="Proteomes" id="UP000520962"/>
    </source>
</evidence>
<dbReference type="PROSITE" id="PS00903">
    <property type="entry name" value="CYT_DCMP_DEAMINASES_1"/>
    <property type="match status" value="1"/>
</dbReference>
<sequence>FLKFLLRFSMYISKMALRNQFDPSKFPRETYLLCKLRWGESEKSWIHWVKNYSGDYYHAEVHFLEKIFRMKPSNSSYYVTCSITWYLSWSPCFNCSSKILDFLKRHSNVNIDIRVARLYLTDCEETRGGLKKLARSERVNINVMNMQGKDCSTDFIQGGADEDFWNGNFQSKITENRLELRYILEVSRL</sequence>
<dbReference type="SUPFAM" id="SSF53927">
    <property type="entry name" value="Cytidine deaminase-like"/>
    <property type="match status" value="1"/>
</dbReference>
<dbReference type="PANTHER" id="PTHR13857">
    <property type="entry name" value="MRNA EDITING ENZYME"/>
    <property type="match status" value="1"/>
</dbReference>
<dbReference type="Gene3D" id="3.40.140.10">
    <property type="entry name" value="Cytidine Deaminase, domain 2"/>
    <property type="match status" value="1"/>
</dbReference>
<evidence type="ECO:0000256" key="2">
    <source>
        <dbReference type="ARBA" id="ARBA00006576"/>
    </source>
</evidence>
<dbReference type="Pfam" id="PF18750">
    <property type="entry name" value="SNAD4"/>
    <property type="match status" value="1"/>
</dbReference>
<dbReference type="AlphaFoldDB" id="A0A7L0JC12"/>
<evidence type="ECO:0000256" key="5">
    <source>
        <dbReference type="ARBA" id="ARBA00022833"/>
    </source>
</evidence>
<evidence type="ECO:0000256" key="4">
    <source>
        <dbReference type="ARBA" id="ARBA00022801"/>
    </source>
</evidence>
<proteinExistence type="inferred from homology"/>
<name>A0A7L0JC12_PIPCL</name>